<sequence length="268" mass="30110">MGNTNQDTKMFGLFKNNSSTKVFSISHIGDRKENQDSLIHLKSGLSECYLVADGMGGHSGGKLASTKFCTAMSQLFPLYINNIDNIDNIDNNNSQDINNLIDDARLQMCQQVKAENPDLSPHTTAVLVIYDKEYAHIAHAGDSRAYLFQNQALTWQSKDHSIAQLMVDQGDMEETEIPQDQSQNILYRSIECEKKHLINISRFKIGSGDKIILCTDGFWCFVKQQELLDLAQSSKPKKTLKQLTQKAYRRAKGDADNITALLIQFPTT</sequence>
<dbReference type="PROSITE" id="PS51746">
    <property type="entry name" value="PPM_2"/>
    <property type="match status" value="1"/>
</dbReference>
<evidence type="ECO:0000313" key="2">
    <source>
        <dbReference type="EMBL" id="VAW75554.1"/>
    </source>
</evidence>
<dbReference type="GO" id="GO:0004722">
    <property type="term" value="F:protein serine/threonine phosphatase activity"/>
    <property type="evidence" value="ECO:0007669"/>
    <property type="project" value="InterPro"/>
</dbReference>
<name>A0A3B0Z2M5_9ZZZZ</name>
<dbReference type="InterPro" id="IPR001932">
    <property type="entry name" value="PPM-type_phosphatase-like_dom"/>
</dbReference>
<organism evidence="2">
    <name type="scientific">hydrothermal vent metagenome</name>
    <dbReference type="NCBI Taxonomy" id="652676"/>
    <lineage>
        <taxon>unclassified sequences</taxon>
        <taxon>metagenomes</taxon>
        <taxon>ecological metagenomes</taxon>
    </lineage>
</organism>
<dbReference type="SMART" id="SM00331">
    <property type="entry name" value="PP2C_SIG"/>
    <property type="match status" value="1"/>
</dbReference>
<dbReference type="PANTHER" id="PTHR47992">
    <property type="entry name" value="PROTEIN PHOSPHATASE"/>
    <property type="match status" value="1"/>
</dbReference>
<dbReference type="EMBL" id="UOFL01000086">
    <property type="protein sequence ID" value="VAW75554.1"/>
    <property type="molecule type" value="Genomic_DNA"/>
</dbReference>
<protein>
    <submittedName>
        <fullName evidence="2">Protein serine/threonine phosphatase PrpC, regulation of stationary phase</fullName>
    </submittedName>
</protein>
<feature type="domain" description="PPM-type phosphatase" evidence="1">
    <location>
        <begin position="19"/>
        <end position="265"/>
    </location>
</feature>
<dbReference type="Pfam" id="PF13672">
    <property type="entry name" value="PP2C_2"/>
    <property type="match status" value="1"/>
</dbReference>
<dbReference type="SUPFAM" id="SSF81606">
    <property type="entry name" value="PP2C-like"/>
    <property type="match status" value="1"/>
</dbReference>
<proteinExistence type="predicted"/>
<dbReference type="InterPro" id="IPR036457">
    <property type="entry name" value="PPM-type-like_dom_sf"/>
</dbReference>
<dbReference type="Gene3D" id="3.60.40.10">
    <property type="entry name" value="PPM-type phosphatase domain"/>
    <property type="match status" value="1"/>
</dbReference>
<dbReference type="CDD" id="cd00143">
    <property type="entry name" value="PP2Cc"/>
    <property type="match status" value="1"/>
</dbReference>
<gene>
    <name evidence="2" type="ORF">MNBD_GAMMA12-2757</name>
</gene>
<dbReference type="AlphaFoldDB" id="A0A3B0Z2M5"/>
<reference evidence="2" key="1">
    <citation type="submission" date="2018-06" db="EMBL/GenBank/DDBJ databases">
        <authorList>
            <person name="Zhirakovskaya E."/>
        </authorList>
    </citation>
    <scope>NUCLEOTIDE SEQUENCE</scope>
</reference>
<evidence type="ECO:0000259" key="1">
    <source>
        <dbReference type="PROSITE" id="PS51746"/>
    </source>
</evidence>
<dbReference type="InterPro" id="IPR015655">
    <property type="entry name" value="PP2C"/>
</dbReference>
<accession>A0A3B0Z2M5</accession>
<dbReference type="SMART" id="SM00332">
    <property type="entry name" value="PP2Cc"/>
    <property type="match status" value="1"/>
</dbReference>